<evidence type="ECO:0000313" key="3">
    <source>
        <dbReference type="Proteomes" id="UP000187429"/>
    </source>
</evidence>
<dbReference type="AlphaFoldDB" id="A0A1R1YNG7"/>
<accession>A0A1R1YNG7</accession>
<evidence type="ECO:0000256" key="1">
    <source>
        <dbReference type="SAM" id="MobiDB-lite"/>
    </source>
</evidence>
<feature type="region of interest" description="Disordered" evidence="1">
    <location>
        <begin position="109"/>
        <end position="135"/>
    </location>
</feature>
<dbReference type="EMBL" id="LSSM01000655">
    <property type="protein sequence ID" value="OMJ28276.1"/>
    <property type="molecule type" value="Genomic_DNA"/>
</dbReference>
<proteinExistence type="predicted"/>
<dbReference type="Proteomes" id="UP000187429">
    <property type="component" value="Unassembled WGS sequence"/>
</dbReference>
<evidence type="ECO:0000313" key="2">
    <source>
        <dbReference type="EMBL" id="OMJ28276.1"/>
    </source>
</evidence>
<sequence>MFENLSTSIYYLKNIGSKKSAQRNKNIGLGITVPKPFTKNTKIRVIKEKISTIFGKPKISENFVKVNIKSRAERIPFFYQKEYVEMEIHPDILFLKSVTINEKLNQYHESKAPESIHSNSAKKSTDKNSSETLNMYKSGKSPTYKYLSTENQFINNIELENENNSDTISIEFTTDKCPKYSQLLKSAASLETPSEVQSLERETSFLNIRREYEMHSRQLLELANIITKKYTPDQVDSRYFDDYSEI</sequence>
<keyword evidence="3" id="KW-1185">Reference proteome</keyword>
<gene>
    <name evidence="2" type="ORF">AYI69_g2253</name>
</gene>
<organism evidence="2 3">
    <name type="scientific">Smittium culicis</name>
    <dbReference type="NCBI Taxonomy" id="133412"/>
    <lineage>
        <taxon>Eukaryota</taxon>
        <taxon>Fungi</taxon>
        <taxon>Fungi incertae sedis</taxon>
        <taxon>Zoopagomycota</taxon>
        <taxon>Kickxellomycotina</taxon>
        <taxon>Harpellomycetes</taxon>
        <taxon>Harpellales</taxon>
        <taxon>Legeriomycetaceae</taxon>
        <taxon>Smittium</taxon>
    </lineage>
</organism>
<reference evidence="3" key="1">
    <citation type="submission" date="2017-01" db="EMBL/GenBank/DDBJ databases">
        <authorList>
            <person name="Wang Y."/>
            <person name="White M."/>
            <person name="Kvist S."/>
            <person name="Moncalvo J.-M."/>
        </authorList>
    </citation>
    <scope>NUCLEOTIDE SEQUENCE [LARGE SCALE GENOMIC DNA]</scope>
    <source>
        <strain evidence="3">ID-206-W2</strain>
    </source>
</reference>
<protein>
    <submittedName>
        <fullName evidence="2">Uncharacterized protein</fullName>
    </submittedName>
</protein>
<name>A0A1R1YNG7_9FUNG</name>
<comment type="caution">
    <text evidence="2">The sequence shown here is derived from an EMBL/GenBank/DDBJ whole genome shotgun (WGS) entry which is preliminary data.</text>
</comment>